<sequence length="95" mass="10829">MGGMGEKNCEREAQLFGTKCDKCGLSFSKNDFVMRAKTKIYHIDCFRCTACERQLIPGDEFALREDGLFCKEDHEVGSKHAVRKERTSLYISLSL</sequence>
<proteinExistence type="predicted"/>
<dbReference type="Gene3D" id="2.10.110.10">
    <property type="entry name" value="Cysteine Rich Protein"/>
    <property type="match status" value="1"/>
</dbReference>
<accession>A0A8K0K4S1</accession>
<dbReference type="SUPFAM" id="SSF57716">
    <property type="entry name" value="Glucocorticoid receptor-like (DNA-binding domain)"/>
    <property type="match status" value="2"/>
</dbReference>
<keyword evidence="2 5" id="KW-0479">Metal-binding</keyword>
<dbReference type="PANTHER" id="PTHR24204">
    <property type="entry name" value="INSULIN GENE ENHANCER PROTEIN"/>
    <property type="match status" value="1"/>
</dbReference>
<comment type="subcellular location">
    <subcellularLocation>
        <location evidence="1">Nucleus</location>
    </subcellularLocation>
</comment>
<feature type="domain" description="LIM zinc-binding" evidence="6">
    <location>
        <begin position="18"/>
        <end position="80"/>
    </location>
</feature>
<dbReference type="PROSITE" id="PS00478">
    <property type="entry name" value="LIM_DOMAIN_1"/>
    <property type="match status" value="1"/>
</dbReference>
<dbReference type="EMBL" id="KZ308367">
    <property type="protein sequence ID" value="KAG8228340.1"/>
    <property type="molecule type" value="Genomic_DNA"/>
</dbReference>
<evidence type="ECO:0000256" key="5">
    <source>
        <dbReference type="PROSITE-ProRule" id="PRU00125"/>
    </source>
</evidence>
<dbReference type="GO" id="GO:0048665">
    <property type="term" value="P:neuron fate specification"/>
    <property type="evidence" value="ECO:0007669"/>
    <property type="project" value="InterPro"/>
</dbReference>
<evidence type="ECO:0000259" key="6">
    <source>
        <dbReference type="PROSITE" id="PS50023"/>
    </source>
</evidence>
<organism evidence="7 8">
    <name type="scientific">Ladona fulva</name>
    <name type="common">Scarce chaser dragonfly</name>
    <name type="synonym">Libellula fulva</name>
    <dbReference type="NCBI Taxonomy" id="123851"/>
    <lineage>
        <taxon>Eukaryota</taxon>
        <taxon>Metazoa</taxon>
        <taxon>Ecdysozoa</taxon>
        <taxon>Arthropoda</taxon>
        <taxon>Hexapoda</taxon>
        <taxon>Insecta</taxon>
        <taxon>Pterygota</taxon>
        <taxon>Palaeoptera</taxon>
        <taxon>Odonata</taxon>
        <taxon>Epiprocta</taxon>
        <taxon>Anisoptera</taxon>
        <taxon>Libelluloidea</taxon>
        <taxon>Libellulidae</taxon>
        <taxon>Ladona</taxon>
    </lineage>
</organism>
<dbReference type="PANTHER" id="PTHR24204:SF8">
    <property type="entry name" value="TAILUP, ISOFORM A"/>
    <property type="match status" value="1"/>
</dbReference>
<dbReference type="GO" id="GO:0005634">
    <property type="term" value="C:nucleus"/>
    <property type="evidence" value="ECO:0007669"/>
    <property type="project" value="UniProtKB-SubCell"/>
</dbReference>
<dbReference type="CDD" id="cd09374">
    <property type="entry name" value="LIM2_Isl"/>
    <property type="match status" value="1"/>
</dbReference>
<name>A0A8K0K4S1_LADFU</name>
<gene>
    <name evidence="7" type="ORF">J437_LFUL009385</name>
</gene>
<reference evidence="7" key="2">
    <citation type="submission" date="2017-10" db="EMBL/GenBank/DDBJ databases">
        <title>Ladona fulva Genome sequencing and assembly.</title>
        <authorList>
            <person name="Murali S."/>
            <person name="Richards S."/>
            <person name="Bandaranaike D."/>
            <person name="Bellair M."/>
            <person name="Blankenburg K."/>
            <person name="Chao H."/>
            <person name="Dinh H."/>
            <person name="Doddapaneni H."/>
            <person name="Dugan-Rocha S."/>
            <person name="Elkadiri S."/>
            <person name="Gnanaolivu R."/>
            <person name="Hernandez B."/>
            <person name="Skinner E."/>
            <person name="Javaid M."/>
            <person name="Lee S."/>
            <person name="Li M."/>
            <person name="Ming W."/>
            <person name="Munidasa M."/>
            <person name="Muniz J."/>
            <person name="Nguyen L."/>
            <person name="Hughes D."/>
            <person name="Osuji N."/>
            <person name="Pu L.-L."/>
            <person name="Puazo M."/>
            <person name="Qu C."/>
            <person name="Quiroz J."/>
            <person name="Raj R."/>
            <person name="Weissenberger G."/>
            <person name="Xin Y."/>
            <person name="Zou X."/>
            <person name="Han Y."/>
            <person name="Worley K."/>
            <person name="Muzny D."/>
            <person name="Gibbs R."/>
        </authorList>
    </citation>
    <scope>NUCLEOTIDE SEQUENCE</scope>
    <source>
        <strain evidence="7">Sampled in the wild</strain>
    </source>
</reference>
<dbReference type="Proteomes" id="UP000792457">
    <property type="component" value="Unassembled WGS sequence"/>
</dbReference>
<keyword evidence="8" id="KW-1185">Reference proteome</keyword>
<dbReference type="SMART" id="SM00132">
    <property type="entry name" value="LIM"/>
    <property type="match status" value="1"/>
</dbReference>
<reference evidence="7" key="1">
    <citation type="submission" date="2013-04" db="EMBL/GenBank/DDBJ databases">
        <authorList>
            <person name="Qu J."/>
            <person name="Murali S.C."/>
            <person name="Bandaranaike D."/>
            <person name="Bellair M."/>
            <person name="Blankenburg K."/>
            <person name="Chao H."/>
            <person name="Dinh H."/>
            <person name="Doddapaneni H."/>
            <person name="Downs B."/>
            <person name="Dugan-Rocha S."/>
            <person name="Elkadiri S."/>
            <person name="Gnanaolivu R.D."/>
            <person name="Hernandez B."/>
            <person name="Javaid M."/>
            <person name="Jayaseelan J.C."/>
            <person name="Lee S."/>
            <person name="Li M."/>
            <person name="Ming W."/>
            <person name="Munidasa M."/>
            <person name="Muniz J."/>
            <person name="Nguyen L."/>
            <person name="Ongeri F."/>
            <person name="Osuji N."/>
            <person name="Pu L.-L."/>
            <person name="Puazo M."/>
            <person name="Qu C."/>
            <person name="Quiroz J."/>
            <person name="Raj R."/>
            <person name="Weissenberger G."/>
            <person name="Xin Y."/>
            <person name="Zou X."/>
            <person name="Han Y."/>
            <person name="Richards S."/>
            <person name="Worley K."/>
            <person name="Muzny D."/>
            <person name="Gibbs R."/>
        </authorList>
    </citation>
    <scope>NUCLEOTIDE SEQUENCE</scope>
    <source>
        <strain evidence="7">Sampled in the wild</strain>
    </source>
</reference>
<comment type="caution">
    <text evidence="7">The sequence shown here is derived from an EMBL/GenBank/DDBJ whole genome shotgun (WGS) entry which is preliminary data.</text>
</comment>
<dbReference type="AlphaFoldDB" id="A0A8K0K4S1"/>
<dbReference type="PROSITE" id="PS50023">
    <property type="entry name" value="LIM_DOMAIN_2"/>
    <property type="match status" value="1"/>
</dbReference>
<keyword evidence="4 5" id="KW-0440">LIM domain</keyword>
<evidence type="ECO:0000256" key="1">
    <source>
        <dbReference type="ARBA" id="ARBA00004123"/>
    </source>
</evidence>
<dbReference type="OrthoDB" id="125004at2759"/>
<dbReference type="GO" id="GO:0000981">
    <property type="term" value="F:DNA-binding transcription factor activity, RNA polymerase II-specific"/>
    <property type="evidence" value="ECO:0007669"/>
    <property type="project" value="InterPro"/>
</dbReference>
<dbReference type="GO" id="GO:0046872">
    <property type="term" value="F:metal ion binding"/>
    <property type="evidence" value="ECO:0007669"/>
    <property type="project" value="UniProtKB-KW"/>
</dbReference>
<dbReference type="GO" id="GO:0045944">
    <property type="term" value="P:positive regulation of transcription by RNA polymerase II"/>
    <property type="evidence" value="ECO:0007669"/>
    <property type="project" value="InterPro"/>
</dbReference>
<evidence type="ECO:0000256" key="4">
    <source>
        <dbReference type="ARBA" id="ARBA00023038"/>
    </source>
</evidence>
<evidence type="ECO:0000313" key="7">
    <source>
        <dbReference type="EMBL" id="KAG8228340.1"/>
    </source>
</evidence>
<dbReference type="Pfam" id="PF00412">
    <property type="entry name" value="LIM"/>
    <property type="match status" value="1"/>
</dbReference>
<protein>
    <recommendedName>
        <fullName evidence="6">LIM zinc-binding domain-containing protein</fullName>
    </recommendedName>
</protein>
<dbReference type="InterPro" id="IPR047169">
    <property type="entry name" value="ISL1/2-like"/>
</dbReference>
<dbReference type="FunFam" id="2.10.110.10:FF:000056">
    <property type="entry name" value="insulin gene enhancer protein ISL-1"/>
    <property type="match status" value="1"/>
</dbReference>
<dbReference type="GO" id="GO:0007409">
    <property type="term" value="P:axonogenesis"/>
    <property type="evidence" value="ECO:0007669"/>
    <property type="project" value="TreeGrafter"/>
</dbReference>
<evidence type="ECO:0000256" key="3">
    <source>
        <dbReference type="ARBA" id="ARBA00022833"/>
    </source>
</evidence>
<evidence type="ECO:0000256" key="2">
    <source>
        <dbReference type="ARBA" id="ARBA00022723"/>
    </source>
</evidence>
<keyword evidence="3 5" id="KW-0862">Zinc</keyword>
<dbReference type="InterPro" id="IPR001781">
    <property type="entry name" value="Znf_LIM"/>
</dbReference>
<evidence type="ECO:0000313" key="8">
    <source>
        <dbReference type="Proteomes" id="UP000792457"/>
    </source>
</evidence>